<comment type="caution">
    <text evidence="6">The sequence shown here is derived from an EMBL/GenBank/DDBJ whole genome shotgun (WGS) entry which is preliminary data.</text>
</comment>
<evidence type="ECO:0000256" key="3">
    <source>
        <dbReference type="ARBA" id="ARBA00023157"/>
    </source>
</evidence>
<keyword evidence="3" id="KW-1015">Disulfide bond</keyword>
<protein>
    <recommendedName>
        <fullName evidence="5">Folate receptor-like domain-containing protein</fullName>
    </recommendedName>
</protein>
<gene>
    <name evidence="6" type="ORF">CHS0354_005544</name>
</gene>
<name>A0AAE0RNQ8_9BIVA</name>
<reference evidence="6" key="1">
    <citation type="journal article" date="2021" name="Genome Biol. Evol.">
        <title>A High-Quality Reference Genome for a Parasitic Bivalve with Doubly Uniparental Inheritance (Bivalvia: Unionida).</title>
        <authorList>
            <person name="Smith C.H."/>
        </authorList>
    </citation>
    <scope>NUCLEOTIDE SEQUENCE</scope>
    <source>
        <strain evidence="6">CHS0354</strain>
    </source>
</reference>
<keyword evidence="2 4" id="KW-0732">Signal</keyword>
<feature type="domain" description="Folate receptor-like" evidence="5">
    <location>
        <begin position="58"/>
        <end position="158"/>
    </location>
</feature>
<feature type="chain" id="PRO_5042241209" description="Folate receptor-like domain-containing protein" evidence="4">
    <location>
        <begin position="34"/>
        <end position="205"/>
    </location>
</feature>
<dbReference type="AlphaFoldDB" id="A0AAE0RNQ8"/>
<dbReference type="InterPro" id="IPR004269">
    <property type="entry name" value="Folate_rcpt"/>
</dbReference>
<reference evidence="6" key="2">
    <citation type="journal article" date="2021" name="Genome Biol. Evol.">
        <title>Developing a high-quality reference genome for a parasitic bivalve with doubly uniparental inheritance (Bivalvia: Unionida).</title>
        <authorList>
            <person name="Smith C.H."/>
        </authorList>
    </citation>
    <scope>NUCLEOTIDE SEQUENCE</scope>
    <source>
        <strain evidence="6">CHS0354</strain>
        <tissue evidence="6">Mantle</tissue>
    </source>
</reference>
<reference evidence="6" key="3">
    <citation type="submission" date="2023-05" db="EMBL/GenBank/DDBJ databases">
        <authorList>
            <person name="Smith C.H."/>
        </authorList>
    </citation>
    <scope>NUCLEOTIDE SEQUENCE</scope>
    <source>
        <strain evidence="6">CHS0354</strain>
        <tissue evidence="6">Mantle</tissue>
    </source>
</reference>
<dbReference type="GO" id="GO:0038023">
    <property type="term" value="F:signaling receptor activity"/>
    <property type="evidence" value="ECO:0007669"/>
    <property type="project" value="TreeGrafter"/>
</dbReference>
<dbReference type="EMBL" id="JAEAOA010000394">
    <property type="protein sequence ID" value="KAK3576710.1"/>
    <property type="molecule type" value="Genomic_DNA"/>
</dbReference>
<dbReference type="InterPro" id="IPR018143">
    <property type="entry name" value="Folate_rcpt-like"/>
</dbReference>
<dbReference type="Pfam" id="PF03024">
    <property type="entry name" value="Folate_rec"/>
    <property type="match status" value="1"/>
</dbReference>
<evidence type="ECO:0000256" key="1">
    <source>
        <dbReference type="ARBA" id="ARBA00007932"/>
    </source>
</evidence>
<dbReference type="PANTHER" id="PTHR10517:SF28">
    <property type="entry name" value="COILIN"/>
    <property type="match status" value="1"/>
</dbReference>
<evidence type="ECO:0000259" key="5">
    <source>
        <dbReference type="Pfam" id="PF03024"/>
    </source>
</evidence>
<evidence type="ECO:0000313" key="6">
    <source>
        <dbReference type="EMBL" id="KAK3576710.1"/>
    </source>
</evidence>
<organism evidence="6 7">
    <name type="scientific">Potamilus streckersoni</name>
    <dbReference type="NCBI Taxonomy" id="2493646"/>
    <lineage>
        <taxon>Eukaryota</taxon>
        <taxon>Metazoa</taxon>
        <taxon>Spiralia</taxon>
        <taxon>Lophotrochozoa</taxon>
        <taxon>Mollusca</taxon>
        <taxon>Bivalvia</taxon>
        <taxon>Autobranchia</taxon>
        <taxon>Heteroconchia</taxon>
        <taxon>Palaeoheterodonta</taxon>
        <taxon>Unionida</taxon>
        <taxon>Unionoidea</taxon>
        <taxon>Unionidae</taxon>
        <taxon>Ambleminae</taxon>
        <taxon>Lampsilini</taxon>
        <taxon>Potamilus</taxon>
    </lineage>
</organism>
<feature type="signal peptide" evidence="4">
    <location>
        <begin position="1"/>
        <end position="33"/>
    </location>
</feature>
<keyword evidence="7" id="KW-1185">Reference proteome</keyword>
<proteinExistence type="inferred from homology"/>
<evidence type="ECO:0000256" key="2">
    <source>
        <dbReference type="ARBA" id="ARBA00022729"/>
    </source>
</evidence>
<comment type="similarity">
    <text evidence="1">Belongs to the folate receptor family.</text>
</comment>
<dbReference type="PANTHER" id="PTHR10517">
    <property type="entry name" value="FOLATE RECEPTOR"/>
    <property type="match status" value="1"/>
</dbReference>
<evidence type="ECO:0000256" key="4">
    <source>
        <dbReference type="SAM" id="SignalP"/>
    </source>
</evidence>
<accession>A0AAE0RNQ8</accession>
<evidence type="ECO:0000313" key="7">
    <source>
        <dbReference type="Proteomes" id="UP001195483"/>
    </source>
</evidence>
<dbReference type="GO" id="GO:0009897">
    <property type="term" value="C:external side of plasma membrane"/>
    <property type="evidence" value="ECO:0007669"/>
    <property type="project" value="TreeGrafter"/>
</dbReference>
<dbReference type="Proteomes" id="UP001195483">
    <property type="component" value="Unassembled WGS sequence"/>
</dbReference>
<sequence length="205" mass="23695">MRTVFYIIVTPNMTDRLLEFVVFLLWILTSTIAENVVTFEHTDDRKLCTYFENTRHVEMEPGLVNCSWYTNAACCKRTEVTSVFSSNMMALYLATQDCQNRVNYMMCYFCSPDQYRWFKERKVHICSSFCDSTHAACKDAFYRGVRLGDIYKNGTAFCQAQTFEVVSSINCFKYDPTVFGSAHHLVIGHILLIPFIIEAVCAILH</sequence>